<gene>
    <name evidence="1" type="ORF">UTRI_05709</name>
</gene>
<dbReference type="EMBL" id="OOIN01000032">
    <property type="protein sequence ID" value="SPO30245.1"/>
    <property type="molecule type" value="Genomic_DNA"/>
</dbReference>
<protein>
    <submittedName>
        <fullName evidence="1">Uncharacterized protein</fullName>
    </submittedName>
</protein>
<organism evidence="1 2">
    <name type="scientific">Ustilago trichophora</name>
    <dbReference type="NCBI Taxonomy" id="86804"/>
    <lineage>
        <taxon>Eukaryota</taxon>
        <taxon>Fungi</taxon>
        <taxon>Dikarya</taxon>
        <taxon>Basidiomycota</taxon>
        <taxon>Ustilaginomycotina</taxon>
        <taxon>Ustilaginomycetes</taxon>
        <taxon>Ustilaginales</taxon>
        <taxon>Ustilaginaceae</taxon>
        <taxon>Ustilago</taxon>
    </lineage>
</organism>
<reference evidence="1 2" key="1">
    <citation type="submission" date="2018-03" db="EMBL/GenBank/DDBJ databases">
        <authorList>
            <person name="Guldener U."/>
        </authorList>
    </citation>
    <scope>NUCLEOTIDE SEQUENCE [LARGE SCALE GENOMIC DNA]</scope>
    <source>
        <strain evidence="1 2">NBRC100155</strain>
    </source>
</reference>
<accession>A0A5C3EJK4</accession>
<evidence type="ECO:0000313" key="1">
    <source>
        <dbReference type="EMBL" id="SPO30245.1"/>
    </source>
</evidence>
<name>A0A5C3EJK4_9BASI</name>
<keyword evidence="2" id="KW-1185">Reference proteome</keyword>
<dbReference type="Proteomes" id="UP000324022">
    <property type="component" value="Unassembled WGS sequence"/>
</dbReference>
<dbReference type="AlphaFoldDB" id="A0A5C3EJK4"/>
<sequence length="157" mass="16691">MVSALFVPYMSPTNLHSVPTFDINLITITADICNQTNTNSISHIAMTTPSISKHSTASRAARAADRDQQEAWLQQAAAELGNGTFSSIRKAAAANRTTQTPSHVAFLAALMLPTLDGIGSKGSYFSIQASALIGHGVLIMPGSLEQMPMEYKLGINN</sequence>
<evidence type="ECO:0000313" key="2">
    <source>
        <dbReference type="Proteomes" id="UP000324022"/>
    </source>
</evidence>
<proteinExistence type="predicted"/>